<organism evidence="2">
    <name type="scientific">bioreactor metagenome</name>
    <dbReference type="NCBI Taxonomy" id="1076179"/>
    <lineage>
        <taxon>unclassified sequences</taxon>
        <taxon>metagenomes</taxon>
        <taxon>ecological metagenomes</taxon>
    </lineage>
</organism>
<dbReference type="Pfam" id="PF02965">
    <property type="entry name" value="Met_synt_B12"/>
    <property type="match status" value="1"/>
</dbReference>
<dbReference type="PROSITE" id="PS50974">
    <property type="entry name" value="ADOMET_ACTIVATION"/>
    <property type="match status" value="1"/>
</dbReference>
<protein>
    <submittedName>
        <fullName evidence="2">Methionine synthase</fullName>
        <ecNumber evidence="2">2.1.1.13</ecNumber>
    </submittedName>
</protein>
<dbReference type="SUPFAM" id="SSF56507">
    <property type="entry name" value="Methionine synthase activation domain-like"/>
    <property type="match status" value="1"/>
</dbReference>
<proteinExistence type="predicted"/>
<dbReference type="EC" id="2.1.1.13" evidence="2"/>
<dbReference type="PANTHER" id="PTHR45833">
    <property type="entry name" value="METHIONINE SYNTHASE"/>
    <property type="match status" value="1"/>
</dbReference>
<name>A0A645ABA9_9ZZZZ</name>
<accession>A0A645ABA9</accession>
<dbReference type="InterPro" id="IPR037010">
    <property type="entry name" value="VitB12-dep_Met_synth_activ_sf"/>
</dbReference>
<keyword evidence="2" id="KW-0489">Methyltransferase</keyword>
<comment type="caution">
    <text evidence="2">The sequence shown here is derived from an EMBL/GenBank/DDBJ whole genome shotgun (WGS) entry which is preliminary data.</text>
</comment>
<keyword evidence="2" id="KW-0808">Transferase</keyword>
<dbReference type="Gene3D" id="3.10.196.10">
    <property type="entry name" value="Vitamin B12-dependent methionine synthase, activation domain"/>
    <property type="match status" value="1"/>
</dbReference>
<dbReference type="GO" id="GO:0008705">
    <property type="term" value="F:methionine synthase activity"/>
    <property type="evidence" value="ECO:0007669"/>
    <property type="project" value="UniProtKB-EC"/>
</dbReference>
<gene>
    <name evidence="2" type="primary">metH_42</name>
    <name evidence="2" type="ORF">SDC9_97237</name>
</gene>
<evidence type="ECO:0000259" key="1">
    <source>
        <dbReference type="PROSITE" id="PS50974"/>
    </source>
</evidence>
<dbReference type="GO" id="GO:0032259">
    <property type="term" value="P:methylation"/>
    <property type="evidence" value="ECO:0007669"/>
    <property type="project" value="UniProtKB-KW"/>
</dbReference>
<feature type="domain" description="AdoMet activation" evidence="1">
    <location>
        <begin position="1"/>
        <end position="183"/>
    </location>
</feature>
<dbReference type="EMBL" id="VSSQ01012995">
    <property type="protein sequence ID" value="MPM50495.1"/>
    <property type="molecule type" value="Genomic_DNA"/>
</dbReference>
<evidence type="ECO:0000313" key="2">
    <source>
        <dbReference type="EMBL" id="MPM50495.1"/>
    </source>
</evidence>
<dbReference type="InterPro" id="IPR004223">
    <property type="entry name" value="VitB12-dep_Met_synth_activ_dom"/>
</dbReference>
<dbReference type="AlphaFoldDB" id="A0A645ABA9"/>
<dbReference type="GO" id="GO:0005829">
    <property type="term" value="C:cytosol"/>
    <property type="evidence" value="ECO:0007669"/>
    <property type="project" value="TreeGrafter"/>
</dbReference>
<reference evidence="2" key="1">
    <citation type="submission" date="2019-08" db="EMBL/GenBank/DDBJ databases">
        <authorList>
            <person name="Kucharzyk K."/>
            <person name="Murdoch R.W."/>
            <person name="Higgins S."/>
            <person name="Loffler F."/>
        </authorList>
    </citation>
    <scope>NUCLEOTIDE SEQUENCE</scope>
</reference>
<dbReference type="InterPro" id="IPR050554">
    <property type="entry name" value="Met_Synthase/Corrinoid"/>
</dbReference>
<sequence length="183" mass="20370">MCLSDFIAPKSSGKKDYIGAFAVTAGDGADDLLQVYEDEGDEYSALLMKSLLERLAEAATEWLHHMIRKDYWGFAADESLSVADMLAVRYRSIRPAVGYPSIPDQTMSFVLHDMLQSGEVGISLTENGMMVPAASVSGFLFAHPQSKYFVIGPVSEEQLQDYAVRRDTKAEEIRRFLFANLNQ</sequence>